<dbReference type="AlphaFoldDB" id="A0A8G1RQC0"/>
<sequence length="577" mass="65191">MASSSQLYPDSLSSAMLETEAKRLLLAIGPCEVRGCQCASGESTFNLDHVPSKAKCNICSHPLSKHGSYGSSGSRLPVAQITEPQAVPSWTAKRPHFVHELIARLDRYCLIRVNGTPAPGKTTMMNLVANELLVRHPNTPIYILDGWEEARVEKAGGRTLYLKALIGVPGRSLRNHPCYILLWSALFKSCGPGDAAKIVLFARYGTAADDDHQPFKTTPMMTFLPHQQISLRPDEAIDPEWKPIGLLLEESEANDILPHFLPTVIPDSEQILTDGLKHGLFLTSGGHAGLFTSLIHVLRAIPLTSLSQITRSSKGRSRARPLDWQTTCDGLFSDALLFFEHIRTTIFSRGLPRQKMMQNSTYATVLKHAIACDGTSRSSFSSDSDEEQALEDIWRRGWQMEGGETYYMFPTQVHRWYCQFLFKPSDPRKELVYQSPLEMAVDAIRRFHPDQLAGTPAMPIEDQCQKEFYRCLFPLLIERHITVAPEYLIKTGIRSGRMDLLVPQKQWGVGLLRSGDRIQQHMQRFKNKGPYYPLLRDKLIQEYIVLNFTRTPPRKSYPAYRGHLYHIVLSGEEMELT</sequence>
<organism evidence="1 2">
    <name type="scientific">Aspergillus fijiensis CBS 313.89</name>
    <dbReference type="NCBI Taxonomy" id="1448319"/>
    <lineage>
        <taxon>Eukaryota</taxon>
        <taxon>Fungi</taxon>
        <taxon>Dikarya</taxon>
        <taxon>Ascomycota</taxon>
        <taxon>Pezizomycotina</taxon>
        <taxon>Eurotiomycetes</taxon>
        <taxon>Eurotiomycetidae</taxon>
        <taxon>Eurotiales</taxon>
        <taxon>Aspergillaceae</taxon>
        <taxon>Aspergillus</taxon>
    </lineage>
</organism>
<dbReference type="OrthoDB" id="2364732at2759"/>
<protein>
    <submittedName>
        <fullName evidence="1">Uncharacterized protein</fullName>
    </submittedName>
</protein>
<evidence type="ECO:0000313" key="1">
    <source>
        <dbReference type="EMBL" id="RAK77364.1"/>
    </source>
</evidence>
<proteinExistence type="predicted"/>
<name>A0A8G1RQC0_9EURO</name>
<gene>
    <name evidence="1" type="ORF">BO72DRAFT_468375</name>
</gene>
<reference evidence="1 2" key="1">
    <citation type="submission" date="2018-02" db="EMBL/GenBank/DDBJ databases">
        <title>The genomes of Aspergillus section Nigri reveals drivers in fungal speciation.</title>
        <authorList>
            <consortium name="DOE Joint Genome Institute"/>
            <person name="Vesth T.C."/>
            <person name="Nybo J."/>
            <person name="Theobald S."/>
            <person name="Brandl J."/>
            <person name="Frisvad J.C."/>
            <person name="Nielsen K.F."/>
            <person name="Lyhne E.K."/>
            <person name="Kogle M.E."/>
            <person name="Kuo A."/>
            <person name="Riley R."/>
            <person name="Clum A."/>
            <person name="Nolan M."/>
            <person name="Lipzen A."/>
            <person name="Salamov A."/>
            <person name="Henrissat B."/>
            <person name="Wiebenga A."/>
            <person name="De vries R.P."/>
            <person name="Grigoriev I.V."/>
            <person name="Mortensen U.H."/>
            <person name="Andersen M.R."/>
            <person name="Baker S.E."/>
        </authorList>
    </citation>
    <scope>NUCLEOTIDE SEQUENCE [LARGE SCALE GENOMIC DNA]</scope>
    <source>
        <strain evidence="1 2">CBS 313.89</strain>
    </source>
</reference>
<dbReference type="Proteomes" id="UP000249789">
    <property type="component" value="Unassembled WGS sequence"/>
</dbReference>
<evidence type="ECO:0000313" key="2">
    <source>
        <dbReference type="Proteomes" id="UP000249789"/>
    </source>
</evidence>
<dbReference type="GeneID" id="63864227"/>
<dbReference type="RefSeq" id="XP_040801374.1">
    <property type="nucleotide sequence ID" value="XM_040946894.1"/>
</dbReference>
<dbReference type="VEuPathDB" id="FungiDB:BO72DRAFT_468375"/>
<keyword evidence="2" id="KW-1185">Reference proteome</keyword>
<accession>A0A8G1RQC0</accession>
<dbReference type="EMBL" id="KZ824642">
    <property type="protein sequence ID" value="RAK77364.1"/>
    <property type="molecule type" value="Genomic_DNA"/>
</dbReference>